<dbReference type="Proteomes" id="UP001159364">
    <property type="component" value="Linkage Group LG02"/>
</dbReference>
<feature type="region of interest" description="Disordered" evidence="1">
    <location>
        <begin position="1"/>
        <end position="87"/>
    </location>
</feature>
<evidence type="ECO:0000313" key="2">
    <source>
        <dbReference type="EMBL" id="KAJ8772264.1"/>
    </source>
</evidence>
<organism evidence="2 3">
    <name type="scientific">Erythroxylum novogranatense</name>
    <dbReference type="NCBI Taxonomy" id="1862640"/>
    <lineage>
        <taxon>Eukaryota</taxon>
        <taxon>Viridiplantae</taxon>
        <taxon>Streptophyta</taxon>
        <taxon>Embryophyta</taxon>
        <taxon>Tracheophyta</taxon>
        <taxon>Spermatophyta</taxon>
        <taxon>Magnoliopsida</taxon>
        <taxon>eudicotyledons</taxon>
        <taxon>Gunneridae</taxon>
        <taxon>Pentapetalae</taxon>
        <taxon>rosids</taxon>
        <taxon>fabids</taxon>
        <taxon>Malpighiales</taxon>
        <taxon>Erythroxylaceae</taxon>
        <taxon>Erythroxylum</taxon>
    </lineage>
</organism>
<comment type="caution">
    <text evidence="2">The sequence shown here is derived from an EMBL/GenBank/DDBJ whole genome shotgun (WGS) entry which is preliminary data.</text>
</comment>
<sequence>MLKLNTQSRLKTGHSNLRGDSTTNDQCRVDPNKSGQGDGAKTLNKQSGVRGKASLQTREEGTPKDTSTSNVATTQAAGKEGTNQGGLLAHMVGDAPVDTETTVKVMQAPDQIMPLVLNEKGLADYLPTTLSVGGGGGENLSVKGLASRSSGIEMLKSNTQSWLETGHLNLRGDSTTSDQCRVDPNKSGQGDGAKTLSKQSGVRGKASLQTREEVSSKQRGEGQFWVAVHFSSEKPKGV</sequence>
<proteinExistence type="predicted"/>
<dbReference type="EMBL" id="JAIWQS010000002">
    <property type="protein sequence ID" value="KAJ8772264.1"/>
    <property type="molecule type" value="Genomic_DNA"/>
</dbReference>
<feature type="compositionally biased region" description="Basic and acidic residues" evidence="1">
    <location>
        <begin position="210"/>
        <end position="220"/>
    </location>
</feature>
<accession>A0AAV8U1W2</accession>
<name>A0AAV8U1W2_9ROSI</name>
<gene>
    <name evidence="2" type="ORF">K2173_027441</name>
</gene>
<reference evidence="2 3" key="1">
    <citation type="submission" date="2021-09" db="EMBL/GenBank/DDBJ databases">
        <title>Genomic insights and catalytic innovation underlie evolution of tropane alkaloids biosynthesis.</title>
        <authorList>
            <person name="Wang Y.-J."/>
            <person name="Tian T."/>
            <person name="Huang J.-P."/>
            <person name="Huang S.-X."/>
        </authorList>
    </citation>
    <scope>NUCLEOTIDE SEQUENCE [LARGE SCALE GENOMIC DNA]</scope>
    <source>
        <strain evidence="2">KIB-2018</strain>
        <tissue evidence="2">Leaf</tissue>
    </source>
</reference>
<evidence type="ECO:0000313" key="3">
    <source>
        <dbReference type="Proteomes" id="UP001159364"/>
    </source>
</evidence>
<feature type="compositionally biased region" description="Polar residues" evidence="1">
    <location>
        <begin position="1"/>
        <end position="26"/>
    </location>
</feature>
<evidence type="ECO:0000256" key="1">
    <source>
        <dbReference type="SAM" id="MobiDB-lite"/>
    </source>
</evidence>
<dbReference type="AlphaFoldDB" id="A0AAV8U1W2"/>
<protein>
    <submittedName>
        <fullName evidence="2">Uncharacterized protein</fullName>
    </submittedName>
</protein>
<feature type="compositionally biased region" description="Polar residues" evidence="1">
    <location>
        <begin position="64"/>
        <end position="76"/>
    </location>
</feature>
<keyword evidence="3" id="KW-1185">Reference proteome</keyword>
<feature type="region of interest" description="Disordered" evidence="1">
    <location>
        <begin position="168"/>
        <end position="222"/>
    </location>
</feature>